<feature type="region of interest" description="Disordered" evidence="1">
    <location>
        <begin position="231"/>
        <end position="250"/>
    </location>
</feature>
<feature type="compositionally biased region" description="Basic and acidic residues" evidence="1">
    <location>
        <begin position="433"/>
        <end position="448"/>
    </location>
</feature>
<evidence type="ECO:0000256" key="1">
    <source>
        <dbReference type="SAM" id="MobiDB-lite"/>
    </source>
</evidence>
<feature type="compositionally biased region" description="Low complexity" evidence="1">
    <location>
        <begin position="452"/>
        <end position="466"/>
    </location>
</feature>
<evidence type="ECO:0000313" key="3">
    <source>
        <dbReference type="Proteomes" id="UP001447188"/>
    </source>
</evidence>
<feature type="compositionally biased region" description="Acidic residues" evidence="1">
    <location>
        <begin position="320"/>
        <end position="331"/>
    </location>
</feature>
<proteinExistence type="predicted"/>
<feature type="region of interest" description="Disordered" evidence="1">
    <location>
        <begin position="359"/>
        <end position="387"/>
    </location>
</feature>
<feature type="region of interest" description="Disordered" evidence="1">
    <location>
        <begin position="317"/>
        <end position="336"/>
    </location>
</feature>
<feature type="compositionally biased region" description="Basic and acidic residues" evidence="1">
    <location>
        <begin position="193"/>
        <end position="203"/>
    </location>
</feature>
<organism evidence="2 3">
    <name type="scientific">Discina gigas</name>
    <dbReference type="NCBI Taxonomy" id="1032678"/>
    <lineage>
        <taxon>Eukaryota</taxon>
        <taxon>Fungi</taxon>
        <taxon>Dikarya</taxon>
        <taxon>Ascomycota</taxon>
        <taxon>Pezizomycotina</taxon>
        <taxon>Pezizomycetes</taxon>
        <taxon>Pezizales</taxon>
        <taxon>Discinaceae</taxon>
        <taxon>Discina</taxon>
    </lineage>
</organism>
<sequence length="602" mass="64578">MVSGRTPLGAWHSVAAKVVAANRFRGIGGESPVQEFKIEELGDQNGKLVFGPVAVFNGSVSLRIKKPLKGITLTVTFNGIAEVEKYLVTFLSISHDVYVGDINEGLGTFLFGFNFPYLNLPPTSRSPQLGYSFTARLTSGAAVNDTASMKSKMLDFKSKPLEIIFIPYIDPSLSSPHILRISPGASKEKSRKGKDVESIKEKPVNNTDCPVHGAMGSSGVAKPKLTLTTADLPSSASSNSTPIIDKPRSLNPSITKSVRIKDDDNKTVARLTVELPKTKFLPDDEIVLRLRLTVRDPGTIPKGFGVRVVERRFFARVDSESDEEGSESDDEEHPREMKVIGKKQSKVLAGRKFTIHPEEAYTVEETKASGSDADGEEDEDAALKGGKEIEQPIKVRLPSFQTFINDILLPTATLPLGPSDVVMDSAPAIGNVERSDSVHSGKGKEKGKGKSTAHSPAVSSPTTTTSISMNPVNKGLNFVVSHILQVTFPINGSGNWFKKSTSATRDLEVAIPIVLGNINPMASSRKKTPELRLNALEEIRYGSGVGSSRSSGRSSFGSASGAGGPSASGIGAASSKIATWKEGERFLTLKETDVHPFFAKDL</sequence>
<feature type="region of interest" description="Disordered" evidence="1">
    <location>
        <begin position="543"/>
        <end position="571"/>
    </location>
</feature>
<feature type="compositionally biased region" description="Low complexity" evidence="1">
    <location>
        <begin position="546"/>
        <end position="559"/>
    </location>
</feature>
<gene>
    <name evidence="2" type="ORF">Q9L58_000011</name>
</gene>
<name>A0ABR3GYA8_9PEZI</name>
<protein>
    <submittedName>
        <fullName evidence="2">Uncharacterized protein</fullName>
    </submittedName>
</protein>
<feature type="region of interest" description="Disordered" evidence="1">
    <location>
        <begin position="432"/>
        <end position="468"/>
    </location>
</feature>
<feature type="compositionally biased region" description="Polar residues" evidence="1">
    <location>
        <begin position="231"/>
        <end position="242"/>
    </location>
</feature>
<keyword evidence="3" id="KW-1185">Reference proteome</keyword>
<feature type="region of interest" description="Disordered" evidence="1">
    <location>
        <begin position="180"/>
        <end position="217"/>
    </location>
</feature>
<dbReference type="EMBL" id="JBBBZM010000001">
    <property type="protein sequence ID" value="KAL0640707.1"/>
    <property type="molecule type" value="Genomic_DNA"/>
</dbReference>
<reference evidence="2 3" key="1">
    <citation type="submission" date="2024-02" db="EMBL/GenBank/DDBJ databases">
        <title>Discinaceae phylogenomics.</title>
        <authorList>
            <person name="Dirks A.C."/>
            <person name="James T.Y."/>
        </authorList>
    </citation>
    <scope>NUCLEOTIDE SEQUENCE [LARGE SCALE GENOMIC DNA]</scope>
    <source>
        <strain evidence="2 3">ACD0624</strain>
    </source>
</reference>
<accession>A0ABR3GYA8</accession>
<comment type="caution">
    <text evidence="2">The sequence shown here is derived from an EMBL/GenBank/DDBJ whole genome shotgun (WGS) entry which is preliminary data.</text>
</comment>
<dbReference type="Proteomes" id="UP001447188">
    <property type="component" value="Unassembled WGS sequence"/>
</dbReference>
<evidence type="ECO:0000313" key="2">
    <source>
        <dbReference type="EMBL" id="KAL0640707.1"/>
    </source>
</evidence>